<accession>A0A1M5FS16</accession>
<evidence type="ECO:0000313" key="2">
    <source>
        <dbReference type="EMBL" id="SHF93971.1"/>
    </source>
</evidence>
<dbReference type="AlphaFoldDB" id="A0A1M5FS16"/>
<dbReference type="NCBIfam" id="NF040945">
    <property type="entry name" value="CCC_membrane"/>
    <property type="match status" value="1"/>
</dbReference>
<keyword evidence="1" id="KW-1133">Transmembrane helix</keyword>
<dbReference type="InterPro" id="IPR011655">
    <property type="entry name" value="MpPF26"/>
</dbReference>
<name>A0A1M5FS16_9FLAO</name>
<keyword evidence="1" id="KW-0812">Transmembrane</keyword>
<organism evidence="2 3">
    <name type="scientific">Arenibacter palladensis</name>
    <dbReference type="NCBI Taxonomy" id="237373"/>
    <lineage>
        <taxon>Bacteria</taxon>
        <taxon>Pseudomonadati</taxon>
        <taxon>Bacteroidota</taxon>
        <taxon>Flavobacteriia</taxon>
        <taxon>Flavobacteriales</taxon>
        <taxon>Flavobacteriaceae</taxon>
        <taxon>Arenibacter</taxon>
    </lineage>
</organism>
<reference evidence="3" key="1">
    <citation type="submission" date="2016-11" db="EMBL/GenBank/DDBJ databases">
        <authorList>
            <person name="Varghese N."/>
            <person name="Submissions S."/>
        </authorList>
    </citation>
    <scope>NUCLEOTIDE SEQUENCE [LARGE SCALE GENOMIC DNA]</scope>
    <source>
        <strain evidence="3">DSM 17539</strain>
    </source>
</reference>
<dbReference type="Proteomes" id="UP000184406">
    <property type="component" value="Unassembled WGS sequence"/>
</dbReference>
<keyword evidence="3" id="KW-1185">Reference proteome</keyword>
<protein>
    <recommendedName>
        <fullName evidence="4">M penetrans paralogue family 26</fullName>
    </recommendedName>
</protein>
<evidence type="ECO:0000313" key="3">
    <source>
        <dbReference type="Proteomes" id="UP000184406"/>
    </source>
</evidence>
<dbReference type="RefSeq" id="WP_072864727.1">
    <property type="nucleotide sequence ID" value="NZ_FQUX01000009.1"/>
</dbReference>
<feature type="transmembrane region" description="Helical" evidence="1">
    <location>
        <begin position="69"/>
        <end position="94"/>
    </location>
</feature>
<feature type="transmembrane region" description="Helical" evidence="1">
    <location>
        <begin position="12"/>
        <end position="41"/>
    </location>
</feature>
<evidence type="ECO:0008006" key="4">
    <source>
        <dbReference type="Google" id="ProtNLM"/>
    </source>
</evidence>
<keyword evidence="1" id="KW-0472">Membrane</keyword>
<evidence type="ECO:0000256" key="1">
    <source>
        <dbReference type="SAM" id="Phobius"/>
    </source>
</evidence>
<dbReference type="Pfam" id="PF07666">
    <property type="entry name" value="MpPF26"/>
    <property type="match status" value="1"/>
</dbReference>
<dbReference type="EMBL" id="FQUX01000009">
    <property type="protein sequence ID" value="SHF93971.1"/>
    <property type="molecule type" value="Genomic_DNA"/>
</dbReference>
<proteinExistence type="predicted"/>
<gene>
    <name evidence="2" type="ORF">SAMN03080594_109184</name>
</gene>
<sequence length="112" mass="12679">MEQQKLPNATLILVFGIISIVTCCCYGIIGLIFGIIGLVLAKKATILYAVNPSMYEGYNNVKLGKTLSIIGIVLNILVIFFFIWIISIIGWDALQNEELMRERMEDYFQNLE</sequence>